<dbReference type="Gene3D" id="2.50.20.10">
    <property type="entry name" value="Lipoprotein localisation LolA/LolB/LppX"/>
    <property type="match status" value="1"/>
</dbReference>
<keyword evidence="12" id="KW-1185">Reference proteome</keyword>
<comment type="subcellular location">
    <subcellularLocation>
        <location evidence="1 10">Periplasm</location>
    </subcellularLocation>
</comment>
<dbReference type="Pfam" id="PF03548">
    <property type="entry name" value="LolA"/>
    <property type="match status" value="1"/>
</dbReference>
<comment type="caution">
    <text evidence="11">The sequence shown here is derived from an EMBL/GenBank/DDBJ whole genome shotgun (WGS) entry which is preliminary data.</text>
</comment>
<evidence type="ECO:0000256" key="9">
    <source>
        <dbReference type="ARBA" id="ARBA00023186"/>
    </source>
</evidence>
<dbReference type="AlphaFoldDB" id="A0A4R2FBV7"/>
<evidence type="ECO:0000256" key="6">
    <source>
        <dbReference type="ARBA" id="ARBA00022729"/>
    </source>
</evidence>
<dbReference type="InterPro" id="IPR018323">
    <property type="entry name" value="OM_lipoprot_carrier_LolA_Pbac"/>
</dbReference>
<evidence type="ECO:0000256" key="10">
    <source>
        <dbReference type="HAMAP-Rule" id="MF_00240"/>
    </source>
</evidence>
<sequence length="205" mass="22511" precursor="true">MKKLLLSALLLTCMQAQAQTAEQTLKVKLDANPALKASFTQTVTDINGKQIQSGSGTLALSQPNRFYWHLTQPDESLIVADGKDVWIYNPFAEEVSVLGLRDAIAASPITLLVHRDKSTWAKFTIRAKGKCFDILPKAADTGIQQVEVCFDGNTLTRLSLDDTQGNNSVFELSNQQSLTNEDKTLFSFTPPDGVSVDDQRPHDGQ</sequence>
<evidence type="ECO:0000256" key="4">
    <source>
        <dbReference type="ARBA" id="ARBA00014035"/>
    </source>
</evidence>
<dbReference type="NCBIfam" id="TIGR00547">
    <property type="entry name" value="lolA"/>
    <property type="match status" value="1"/>
</dbReference>
<dbReference type="InterPro" id="IPR029046">
    <property type="entry name" value="LolA/LolB/LppX"/>
</dbReference>
<evidence type="ECO:0000256" key="8">
    <source>
        <dbReference type="ARBA" id="ARBA00022927"/>
    </source>
</evidence>
<keyword evidence="11" id="KW-0449">Lipoprotein</keyword>
<feature type="signal peptide" evidence="10">
    <location>
        <begin position="1"/>
        <end position="18"/>
    </location>
</feature>
<dbReference type="RefSeq" id="WP_133039159.1">
    <property type="nucleotide sequence ID" value="NZ_SLWF01000015.1"/>
</dbReference>
<keyword evidence="9 10" id="KW-0143">Chaperone</keyword>
<dbReference type="GO" id="GO:0042953">
    <property type="term" value="P:lipoprotein transport"/>
    <property type="evidence" value="ECO:0007669"/>
    <property type="project" value="InterPro"/>
</dbReference>
<dbReference type="SUPFAM" id="SSF89392">
    <property type="entry name" value="Prokaryotic lipoproteins and lipoprotein localization factors"/>
    <property type="match status" value="1"/>
</dbReference>
<dbReference type="PANTHER" id="PTHR35869:SF1">
    <property type="entry name" value="OUTER-MEMBRANE LIPOPROTEIN CARRIER PROTEIN"/>
    <property type="match status" value="1"/>
</dbReference>
<reference evidence="11 12" key="1">
    <citation type="submission" date="2019-03" db="EMBL/GenBank/DDBJ databases">
        <title>Freshwater and sediment microbial communities from various areas in North America, analyzing microbe dynamics in response to fracking.</title>
        <authorList>
            <person name="Lamendella R."/>
        </authorList>
    </citation>
    <scope>NUCLEOTIDE SEQUENCE [LARGE SCALE GENOMIC DNA]</scope>
    <source>
        <strain evidence="11 12">74A</strain>
    </source>
</reference>
<evidence type="ECO:0000256" key="3">
    <source>
        <dbReference type="ARBA" id="ARBA00011245"/>
    </source>
</evidence>
<dbReference type="Proteomes" id="UP000294832">
    <property type="component" value="Unassembled WGS sequence"/>
</dbReference>
<feature type="chain" id="PRO_5021051174" description="Outer-membrane lipoprotein carrier protein" evidence="10">
    <location>
        <begin position="19"/>
        <end position="205"/>
    </location>
</feature>
<proteinExistence type="inferred from homology"/>
<accession>A0A4R2FBV7</accession>
<evidence type="ECO:0000313" key="12">
    <source>
        <dbReference type="Proteomes" id="UP000294832"/>
    </source>
</evidence>
<dbReference type="OrthoDB" id="9787361at2"/>
<comment type="subunit">
    <text evidence="3 10">Monomer.</text>
</comment>
<dbReference type="EMBL" id="SLWF01000015">
    <property type="protein sequence ID" value="TCN83309.1"/>
    <property type="molecule type" value="Genomic_DNA"/>
</dbReference>
<keyword evidence="5 10" id="KW-0813">Transport</keyword>
<organism evidence="11 12">
    <name type="scientific">Shewanella fodinae</name>
    <dbReference type="NCBI Taxonomy" id="552357"/>
    <lineage>
        <taxon>Bacteria</taxon>
        <taxon>Pseudomonadati</taxon>
        <taxon>Pseudomonadota</taxon>
        <taxon>Gammaproteobacteria</taxon>
        <taxon>Alteromonadales</taxon>
        <taxon>Shewanellaceae</taxon>
        <taxon>Shewanella</taxon>
    </lineage>
</organism>
<protein>
    <recommendedName>
        <fullName evidence="4 10">Outer-membrane lipoprotein carrier protein</fullName>
    </recommendedName>
</protein>
<comment type="function">
    <text evidence="10">Participates in the translocation of lipoproteins from the inner membrane to the outer membrane. Only forms a complex with a lipoprotein if the residue after the N-terminal Cys is not an aspartate (The Asp acts as a targeting signal to indicate that the lipoprotein should stay in the inner membrane).</text>
</comment>
<keyword evidence="8 10" id="KW-0653">Protein transport</keyword>
<dbReference type="GO" id="GO:0044874">
    <property type="term" value="P:lipoprotein localization to outer membrane"/>
    <property type="evidence" value="ECO:0007669"/>
    <property type="project" value="UniProtKB-UniRule"/>
</dbReference>
<evidence type="ECO:0000256" key="2">
    <source>
        <dbReference type="ARBA" id="ARBA00007615"/>
    </source>
</evidence>
<comment type="similarity">
    <text evidence="2 10">Belongs to the LolA family.</text>
</comment>
<evidence type="ECO:0000313" key="11">
    <source>
        <dbReference type="EMBL" id="TCN83309.1"/>
    </source>
</evidence>
<keyword evidence="7 10" id="KW-0574">Periplasm</keyword>
<evidence type="ECO:0000256" key="1">
    <source>
        <dbReference type="ARBA" id="ARBA00004418"/>
    </source>
</evidence>
<dbReference type="CDD" id="cd16325">
    <property type="entry name" value="LolA"/>
    <property type="match status" value="1"/>
</dbReference>
<dbReference type="InterPro" id="IPR004564">
    <property type="entry name" value="OM_lipoprot_carrier_LolA-like"/>
</dbReference>
<keyword evidence="6 10" id="KW-0732">Signal</keyword>
<dbReference type="HAMAP" id="MF_00240">
    <property type="entry name" value="LolA"/>
    <property type="match status" value="1"/>
</dbReference>
<gene>
    <name evidence="10" type="primary">lolA</name>
    <name evidence="11" type="ORF">EDC91_11514</name>
</gene>
<dbReference type="PANTHER" id="PTHR35869">
    <property type="entry name" value="OUTER-MEMBRANE LIPOPROTEIN CARRIER PROTEIN"/>
    <property type="match status" value="1"/>
</dbReference>
<dbReference type="GO" id="GO:0030288">
    <property type="term" value="C:outer membrane-bounded periplasmic space"/>
    <property type="evidence" value="ECO:0007669"/>
    <property type="project" value="TreeGrafter"/>
</dbReference>
<evidence type="ECO:0000256" key="5">
    <source>
        <dbReference type="ARBA" id="ARBA00022448"/>
    </source>
</evidence>
<evidence type="ECO:0000256" key="7">
    <source>
        <dbReference type="ARBA" id="ARBA00022764"/>
    </source>
</evidence>
<name>A0A4R2FBV7_9GAMM</name>